<evidence type="ECO:0000313" key="1">
    <source>
        <dbReference type="EMBL" id="KAI4385472.1"/>
    </source>
</evidence>
<keyword evidence="2" id="KW-1185">Reference proteome</keyword>
<proteinExistence type="predicted"/>
<dbReference type="Proteomes" id="UP001057402">
    <property type="component" value="Chromosome 2"/>
</dbReference>
<organism evidence="1 2">
    <name type="scientific">Melastoma candidum</name>
    <dbReference type="NCBI Taxonomy" id="119954"/>
    <lineage>
        <taxon>Eukaryota</taxon>
        <taxon>Viridiplantae</taxon>
        <taxon>Streptophyta</taxon>
        <taxon>Embryophyta</taxon>
        <taxon>Tracheophyta</taxon>
        <taxon>Spermatophyta</taxon>
        <taxon>Magnoliopsida</taxon>
        <taxon>eudicotyledons</taxon>
        <taxon>Gunneridae</taxon>
        <taxon>Pentapetalae</taxon>
        <taxon>rosids</taxon>
        <taxon>malvids</taxon>
        <taxon>Myrtales</taxon>
        <taxon>Melastomataceae</taxon>
        <taxon>Melastomatoideae</taxon>
        <taxon>Melastomateae</taxon>
        <taxon>Melastoma</taxon>
    </lineage>
</organism>
<name>A0ACB9S440_9MYRT</name>
<sequence>MSSSGVLSKYECDVLEDPTEHRSLVGALQYCTNSRPEISFAVNKACQFLQRPTHLHLKAVKRIIRYLKGTGSHGITFTARDSLHISCFTDADRSSCLDDRKSTEVEYRALANGAAEVLWLQKLLTELQVEFQKLSVLYCDNLSSIQLISNHIIHARTKHVEIDYHFVREKVVDGSFVVQHVHSEDQIADPCTKLIPVQRFVALRSKLTVSSRLESAYIRVREVVVHVKAIIAEKVKLEWKTHEGRDLTESVESIEIEEDEVSEVSSEKDSTG</sequence>
<protein>
    <submittedName>
        <fullName evidence="1">Uncharacterized protein</fullName>
    </submittedName>
</protein>
<accession>A0ACB9S440</accession>
<reference evidence="2" key="1">
    <citation type="journal article" date="2023" name="Front. Plant Sci.">
        <title>Chromosomal-level genome assembly of Melastoma candidum provides insights into trichome evolution.</title>
        <authorList>
            <person name="Zhong Y."/>
            <person name="Wu W."/>
            <person name="Sun C."/>
            <person name="Zou P."/>
            <person name="Liu Y."/>
            <person name="Dai S."/>
            <person name="Zhou R."/>
        </authorList>
    </citation>
    <scope>NUCLEOTIDE SEQUENCE [LARGE SCALE GENOMIC DNA]</scope>
</reference>
<comment type="caution">
    <text evidence="1">The sequence shown here is derived from an EMBL/GenBank/DDBJ whole genome shotgun (WGS) entry which is preliminary data.</text>
</comment>
<evidence type="ECO:0000313" key="2">
    <source>
        <dbReference type="Proteomes" id="UP001057402"/>
    </source>
</evidence>
<gene>
    <name evidence="1" type="ORF">MLD38_003494</name>
</gene>
<dbReference type="EMBL" id="CM042881">
    <property type="protein sequence ID" value="KAI4385472.1"/>
    <property type="molecule type" value="Genomic_DNA"/>
</dbReference>